<dbReference type="Proteomes" id="UP000009080">
    <property type="component" value="Chromosome"/>
</dbReference>
<protein>
    <submittedName>
        <fullName evidence="1">Uncharacterized protein</fullName>
    </submittedName>
</protein>
<sequence>MSTRRQLVKRLSGSLLKVLFMRGVTATRINERAYFFSDLP</sequence>
<evidence type="ECO:0000313" key="1">
    <source>
        <dbReference type="EMBL" id="ACR14498.1"/>
    </source>
</evidence>
<dbReference type="EMBL" id="CP001614">
    <property type="protein sequence ID" value="ACR14498.1"/>
    <property type="molecule type" value="Genomic_DNA"/>
</dbReference>
<reference evidence="1 2" key="1">
    <citation type="journal article" date="2009" name="PLoS ONE">
        <title>The complete genome of Teredinibacter turnerae T7901: an intracellular endosymbiont of marine wood-boring bivalves (shipworms).</title>
        <authorList>
            <person name="Yang J.C."/>
            <person name="Madupu R."/>
            <person name="Durkin A.S."/>
            <person name="Ekborg N.A."/>
            <person name="Pedamallu C.S."/>
            <person name="Hostetler J.B."/>
            <person name="Radune D."/>
            <person name="Toms B.S."/>
            <person name="Henrissat B."/>
            <person name="Coutinho P.M."/>
            <person name="Schwarz S."/>
            <person name="Field L."/>
            <person name="Trindade-Silva A.E."/>
            <person name="Soares C.A.G."/>
            <person name="Elshahawi S."/>
            <person name="Hanora A."/>
            <person name="Schmidt E.W."/>
            <person name="Haygood M.G."/>
            <person name="Posfai J."/>
            <person name="Benner J."/>
            <person name="Madinger C."/>
            <person name="Nove J."/>
            <person name="Anton B."/>
            <person name="Chaudhary K."/>
            <person name="Foster J."/>
            <person name="Holman A."/>
            <person name="Kumar S."/>
            <person name="Lessard P.A."/>
            <person name="Luyten Y.A."/>
            <person name="Slatko B."/>
            <person name="Wood N."/>
            <person name="Wu B."/>
            <person name="Teplitski M."/>
            <person name="Mougous J.D."/>
            <person name="Ward N."/>
            <person name="Eisen J.A."/>
            <person name="Badger J.H."/>
            <person name="Distel D.L."/>
        </authorList>
    </citation>
    <scope>NUCLEOTIDE SEQUENCE [LARGE SCALE GENOMIC DNA]</scope>
    <source>
        <strain evidence="2">ATCC 39867 / T7901</strain>
    </source>
</reference>
<name>C5BLR2_TERTT</name>
<dbReference type="AlphaFoldDB" id="C5BLR2"/>
<accession>C5BLR2</accession>
<dbReference type="KEGG" id="ttu:TERTU_2580"/>
<evidence type="ECO:0000313" key="2">
    <source>
        <dbReference type="Proteomes" id="UP000009080"/>
    </source>
</evidence>
<keyword evidence="2" id="KW-1185">Reference proteome</keyword>
<organism evidence="1 2">
    <name type="scientific">Teredinibacter turnerae (strain ATCC 39867 / T7901)</name>
    <dbReference type="NCBI Taxonomy" id="377629"/>
    <lineage>
        <taxon>Bacteria</taxon>
        <taxon>Pseudomonadati</taxon>
        <taxon>Pseudomonadota</taxon>
        <taxon>Gammaproteobacteria</taxon>
        <taxon>Cellvibrionales</taxon>
        <taxon>Cellvibrionaceae</taxon>
        <taxon>Teredinibacter</taxon>
    </lineage>
</organism>
<dbReference type="STRING" id="377629.TERTU_2580"/>
<gene>
    <name evidence="1" type="ordered locus">TERTU_2580</name>
</gene>
<dbReference type="HOGENOM" id="CLU_3297795_0_0_6"/>
<proteinExistence type="predicted"/>